<evidence type="ECO:0000256" key="4">
    <source>
        <dbReference type="ARBA" id="ARBA00022723"/>
    </source>
</evidence>
<evidence type="ECO:0000259" key="6">
    <source>
        <dbReference type="Pfam" id="PF03828"/>
    </source>
</evidence>
<evidence type="ECO:0000256" key="2">
    <source>
        <dbReference type="ARBA" id="ARBA00001946"/>
    </source>
</evidence>
<sequence length="462" mass="54308">MISSTKKDVPNAPECPKEWKVIDSKVNIKYRKGKKNSCGITFKREYVEYRIIREIESFSISTHHEDLRSASLYFRRAMQTLYPDSQCWITGSYAAGVDIHTSDLDFTVKVPCLNEENSFKKLLSMRENFNRVLGFSRNYVQKGFVPVLQLKHIETRVSIDVSIDNDSSKRNTQLLSWYGQLDSRFPILCKAMKSWASKVEVEGANKGRLNSFSLCLMLIQYLQEVKPAVLPNIQHIFPELNGEFTVENDEYERRNLKEKIIEKGSFEFDSNKSSVAALFLGFLNFYAEFDFSTKWISVKNGNVQRKEWDDEKRPLNGLPDNCRFIVVEDPFLEVPRNCAGTVRQSSFVERIQLEFKKEYDRILKNNTIFNLQHSNWRRILTENGKKRDLQIVKIDDNKEEERRKKAENIPWGTPFEGEWIPKRPKPETYWNLETKWIKMFEKTPEWPECCNMFDLLDSEISL</sequence>
<dbReference type="Pfam" id="PF22600">
    <property type="entry name" value="MTPAP-like_central"/>
    <property type="match status" value="1"/>
</dbReference>
<reference evidence="9" key="1">
    <citation type="submission" date="2016-11" db="UniProtKB">
        <authorList>
            <consortium name="WormBaseParasite"/>
        </authorList>
    </citation>
    <scope>IDENTIFICATION</scope>
</reference>
<evidence type="ECO:0000256" key="5">
    <source>
        <dbReference type="ARBA" id="ARBA00022842"/>
    </source>
</evidence>
<keyword evidence="4" id="KW-0479">Metal-binding</keyword>
<dbReference type="SUPFAM" id="SSF81301">
    <property type="entry name" value="Nucleotidyltransferase"/>
    <property type="match status" value="1"/>
</dbReference>
<organism evidence="8 9">
    <name type="scientific">Caenorhabditis tropicalis</name>
    <dbReference type="NCBI Taxonomy" id="1561998"/>
    <lineage>
        <taxon>Eukaryota</taxon>
        <taxon>Metazoa</taxon>
        <taxon>Ecdysozoa</taxon>
        <taxon>Nematoda</taxon>
        <taxon>Chromadorea</taxon>
        <taxon>Rhabditida</taxon>
        <taxon>Rhabditina</taxon>
        <taxon>Rhabditomorpha</taxon>
        <taxon>Rhabditoidea</taxon>
        <taxon>Rhabditidae</taxon>
        <taxon>Peloderinae</taxon>
        <taxon>Caenorhabditis</taxon>
    </lineage>
</organism>
<evidence type="ECO:0000313" key="9">
    <source>
        <dbReference type="WBParaSite" id="Csp11.Scaffold630.g20470.t1"/>
    </source>
</evidence>
<comment type="cofactor">
    <cofactor evidence="1">
        <name>Mn(2+)</name>
        <dbReference type="ChEBI" id="CHEBI:29035"/>
    </cofactor>
</comment>
<evidence type="ECO:0000313" key="8">
    <source>
        <dbReference type="Proteomes" id="UP000095282"/>
    </source>
</evidence>
<feature type="domain" description="Poly(A) RNA polymerase mitochondrial-like central palm" evidence="7">
    <location>
        <begin position="74"/>
        <end position="180"/>
    </location>
</feature>
<dbReference type="CDD" id="cd05402">
    <property type="entry name" value="NT_PAP_TUTase"/>
    <property type="match status" value="1"/>
</dbReference>
<dbReference type="GO" id="GO:0031123">
    <property type="term" value="P:RNA 3'-end processing"/>
    <property type="evidence" value="ECO:0007669"/>
    <property type="project" value="TreeGrafter"/>
</dbReference>
<proteinExistence type="predicted"/>
<dbReference type="InterPro" id="IPR054708">
    <property type="entry name" value="MTPAP-like_central"/>
</dbReference>
<dbReference type="STRING" id="1561998.A0A1I7UY08"/>
<dbReference type="InterPro" id="IPR002058">
    <property type="entry name" value="PAP_assoc"/>
</dbReference>
<dbReference type="PANTHER" id="PTHR12271">
    <property type="entry name" value="POLY A POLYMERASE CID PAP -RELATED"/>
    <property type="match status" value="1"/>
</dbReference>
<dbReference type="Pfam" id="PF03828">
    <property type="entry name" value="PAP_assoc"/>
    <property type="match status" value="1"/>
</dbReference>
<dbReference type="SUPFAM" id="SSF81631">
    <property type="entry name" value="PAP/OAS1 substrate-binding domain"/>
    <property type="match status" value="1"/>
</dbReference>
<dbReference type="Gene3D" id="3.30.460.10">
    <property type="entry name" value="Beta Polymerase, domain 2"/>
    <property type="match status" value="1"/>
</dbReference>
<dbReference type="GO" id="GO:0046872">
    <property type="term" value="F:metal ion binding"/>
    <property type="evidence" value="ECO:0007669"/>
    <property type="project" value="UniProtKB-KW"/>
</dbReference>
<evidence type="ECO:0000256" key="1">
    <source>
        <dbReference type="ARBA" id="ARBA00001936"/>
    </source>
</evidence>
<dbReference type="Proteomes" id="UP000095282">
    <property type="component" value="Unplaced"/>
</dbReference>
<name>A0A1I7UY08_9PELO</name>
<dbReference type="InterPro" id="IPR043519">
    <property type="entry name" value="NT_sf"/>
</dbReference>
<keyword evidence="8" id="KW-1185">Reference proteome</keyword>
<dbReference type="GO" id="GO:1990817">
    <property type="term" value="F:poly(A) RNA polymerase activity"/>
    <property type="evidence" value="ECO:0007669"/>
    <property type="project" value="TreeGrafter"/>
</dbReference>
<dbReference type="eggNOG" id="KOG2277">
    <property type="taxonomic scope" value="Eukaryota"/>
</dbReference>
<dbReference type="PANTHER" id="PTHR12271:SF129">
    <property type="entry name" value="PAP-ASSOCIATED DOMAIN-CONTAINING PROTEIN"/>
    <property type="match status" value="1"/>
</dbReference>
<comment type="cofactor">
    <cofactor evidence="2">
        <name>Mg(2+)</name>
        <dbReference type="ChEBI" id="CHEBI:18420"/>
    </cofactor>
</comment>
<keyword evidence="5" id="KW-0460">Magnesium</keyword>
<evidence type="ECO:0000256" key="3">
    <source>
        <dbReference type="ARBA" id="ARBA00022679"/>
    </source>
</evidence>
<protein>
    <submittedName>
        <fullName evidence="9">PAP-associated domain-containing protein</fullName>
    </submittedName>
</protein>
<keyword evidence="3" id="KW-0808">Transferase</keyword>
<evidence type="ECO:0000259" key="7">
    <source>
        <dbReference type="Pfam" id="PF22600"/>
    </source>
</evidence>
<feature type="domain" description="PAP-associated" evidence="6">
    <location>
        <begin position="274"/>
        <end position="332"/>
    </location>
</feature>
<dbReference type="AlphaFoldDB" id="A0A1I7UY08"/>
<dbReference type="WBParaSite" id="Csp11.Scaffold630.g20470.t1">
    <property type="protein sequence ID" value="Csp11.Scaffold630.g20470.t1"/>
    <property type="gene ID" value="Csp11.Scaffold630.g20470"/>
</dbReference>
<accession>A0A1I7UY08</accession>
<dbReference type="Gene3D" id="1.10.1410.10">
    <property type="match status" value="1"/>
</dbReference>